<feature type="binding site" evidence="5">
    <location>
        <position position="105"/>
    </location>
    <ligand>
        <name>substrate</name>
    </ligand>
</feature>
<dbReference type="Proteomes" id="UP000030671">
    <property type="component" value="Unassembled WGS sequence"/>
</dbReference>
<organism evidence="9 10">
    <name type="scientific">Heterobasidion irregulare (strain TC 32-1)</name>
    <dbReference type="NCBI Taxonomy" id="747525"/>
    <lineage>
        <taxon>Eukaryota</taxon>
        <taxon>Fungi</taxon>
        <taxon>Dikarya</taxon>
        <taxon>Basidiomycota</taxon>
        <taxon>Agaricomycotina</taxon>
        <taxon>Agaricomycetes</taxon>
        <taxon>Russulales</taxon>
        <taxon>Bondarzewiaceae</taxon>
        <taxon>Heterobasidion</taxon>
        <taxon>Heterobasidion annosum species complex</taxon>
    </lineage>
</organism>
<dbReference type="EMBL" id="KI925454">
    <property type="protein sequence ID" value="ETW86426.1"/>
    <property type="molecule type" value="Genomic_DNA"/>
</dbReference>
<dbReference type="InterPro" id="IPR036812">
    <property type="entry name" value="NAD(P)_OxRdtase_dom_sf"/>
</dbReference>
<dbReference type="GeneID" id="20677210"/>
<evidence type="ECO:0000313" key="10">
    <source>
        <dbReference type="Proteomes" id="UP000030671"/>
    </source>
</evidence>
<keyword evidence="3" id="KW-0560">Oxidoreductase</keyword>
<accession>W4KN10</accession>
<keyword evidence="7" id="KW-0472">Membrane</keyword>
<evidence type="ECO:0000256" key="2">
    <source>
        <dbReference type="ARBA" id="ARBA00022857"/>
    </source>
</evidence>
<dbReference type="Pfam" id="PF00248">
    <property type="entry name" value="Aldo_ket_red"/>
    <property type="match status" value="1"/>
</dbReference>
<dbReference type="AlphaFoldDB" id="W4KN10"/>
<evidence type="ECO:0000256" key="3">
    <source>
        <dbReference type="ARBA" id="ARBA00023002"/>
    </source>
</evidence>
<dbReference type="HOGENOM" id="CLU_023205_0_3_1"/>
<evidence type="ECO:0000256" key="6">
    <source>
        <dbReference type="PIRSR" id="PIRSR000097-3"/>
    </source>
</evidence>
<dbReference type="InParanoid" id="W4KN10"/>
<dbReference type="InterPro" id="IPR020471">
    <property type="entry name" value="AKR"/>
</dbReference>
<proteinExistence type="inferred from homology"/>
<evidence type="ECO:0000313" key="9">
    <source>
        <dbReference type="EMBL" id="ETW86426.1"/>
    </source>
</evidence>
<dbReference type="OrthoDB" id="416253at2759"/>
<dbReference type="SUPFAM" id="SSF51430">
    <property type="entry name" value="NAD(P)-linked oxidoreductase"/>
    <property type="match status" value="1"/>
</dbReference>
<feature type="transmembrane region" description="Helical" evidence="7">
    <location>
        <begin position="280"/>
        <end position="300"/>
    </location>
</feature>
<dbReference type="FunFam" id="3.20.20.100:FF:000002">
    <property type="entry name" value="2,5-diketo-D-gluconic acid reductase A"/>
    <property type="match status" value="1"/>
</dbReference>
<evidence type="ECO:0000256" key="5">
    <source>
        <dbReference type="PIRSR" id="PIRSR000097-2"/>
    </source>
</evidence>
<comment type="similarity">
    <text evidence="1">Belongs to the aldo/keto reductase family.</text>
</comment>
<dbReference type="RefSeq" id="XP_009540451.1">
    <property type="nucleotide sequence ID" value="XM_009542156.1"/>
</dbReference>
<keyword evidence="7" id="KW-0812">Transmembrane</keyword>
<dbReference type="GO" id="GO:0016616">
    <property type="term" value="F:oxidoreductase activity, acting on the CH-OH group of donors, NAD or NADP as acceptor"/>
    <property type="evidence" value="ECO:0007669"/>
    <property type="project" value="UniProtKB-ARBA"/>
</dbReference>
<dbReference type="PROSITE" id="PS00062">
    <property type="entry name" value="ALDOKETO_REDUCTASE_2"/>
    <property type="match status" value="1"/>
</dbReference>
<dbReference type="PRINTS" id="PR00069">
    <property type="entry name" value="ALDKETRDTASE"/>
</dbReference>
<feature type="domain" description="NADP-dependent oxidoreductase" evidence="8">
    <location>
        <begin position="24"/>
        <end position="263"/>
    </location>
</feature>
<name>W4KN10_HETIT</name>
<feature type="site" description="Lowers pKa of active site Tyr" evidence="6">
    <location>
        <position position="77"/>
    </location>
</feature>
<sequence length="311" mass="33849">MSFPTIALNDGNKKIPAIAFGTGSKFFRQDVTQYVDQALESGFSHIDTAAVYGNEEFVGTAIRESGLDRSELYITTKYDGGDIQESIRSSLDKLDVKSVDLYLIHFPRLVEHDFEGTWRQIENIKEAGLAKSIGVSNFSLDDLKSVVKSARIKPAVNQIRFHPYNFSSYKDVLEYSAKHGIVTEAYGSLAPITQFPNGSLDPVLATISKRVGGTPAQVIFKWVLAKGAVIVTTSSKTERLQEYLAVADLSDLTPEEVAAIDEAGAKGAPASWRSLANVSVSFLLLLRIAVSLLFLGYVALASSKRSCSLIA</sequence>
<dbReference type="GO" id="GO:0016652">
    <property type="term" value="F:oxidoreductase activity, acting on NAD(P)H as acceptor"/>
    <property type="evidence" value="ECO:0007669"/>
    <property type="project" value="InterPro"/>
</dbReference>
<keyword evidence="10" id="KW-1185">Reference proteome</keyword>
<evidence type="ECO:0000259" key="8">
    <source>
        <dbReference type="Pfam" id="PF00248"/>
    </source>
</evidence>
<evidence type="ECO:0000256" key="4">
    <source>
        <dbReference type="PIRSR" id="PIRSR000097-1"/>
    </source>
</evidence>
<evidence type="ECO:0000256" key="7">
    <source>
        <dbReference type="SAM" id="Phobius"/>
    </source>
</evidence>
<keyword evidence="2" id="KW-0521">NADP</keyword>
<dbReference type="PIRSF" id="PIRSF000097">
    <property type="entry name" value="AKR"/>
    <property type="match status" value="1"/>
</dbReference>
<dbReference type="PANTHER" id="PTHR43827:SF3">
    <property type="entry name" value="NADP-DEPENDENT OXIDOREDUCTASE DOMAIN-CONTAINING PROTEIN"/>
    <property type="match status" value="1"/>
</dbReference>
<reference evidence="9 10" key="1">
    <citation type="journal article" date="2012" name="New Phytol.">
        <title>Insight into trade-off between wood decay and parasitism from the genome of a fungal forest pathogen.</title>
        <authorList>
            <person name="Olson A."/>
            <person name="Aerts A."/>
            <person name="Asiegbu F."/>
            <person name="Belbahri L."/>
            <person name="Bouzid O."/>
            <person name="Broberg A."/>
            <person name="Canback B."/>
            <person name="Coutinho P.M."/>
            <person name="Cullen D."/>
            <person name="Dalman K."/>
            <person name="Deflorio G."/>
            <person name="van Diepen L.T."/>
            <person name="Dunand C."/>
            <person name="Duplessis S."/>
            <person name="Durling M."/>
            <person name="Gonthier P."/>
            <person name="Grimwood J."/>
            <person name="Fossdal C.G."/>
            <person name="Hansson D."/>
            <person name="Henrissat B."/>
            <person name="Hietala A."/>
            <person name="Himmelstrand K."/>
            <person name="Hoffmeister D."/>
            <person name="Hogberg N."/>
            <person name="James T.Y."/>
            <person name="Karlsson M."/>
            <person name="Kohler A."/>
            <person name="Kues U."/>
            <person name="Lee Y.H."/>
            <person name="Lin Y.C."/>
            <person name="Lind M."/>
            <person name="Lindquist E."/>
            <person name="Lombard V."/>
            <person name="Lucas S."/>
            <person name="Lunden K."/>
            <person name="Morin E."/>
            <person name="Murat C."/>
            <person name="Park J."/>
            <person name="Raffaello T."/>
            <person name="Rouze P."/>
            <person name="Salamov A."/>
            <person name="Schmutz J."/>
            <person name="Solheim H."/>
            <person name="Stahlberg J."/>
            <person name="Velez H."/>
            <person name="de Vries R.P."/>
            <person name="Wiebenga A."/>
            <person name="Woodward S."/>
            <person name="Yakovlev I."/>
            <person name="Garbelotto M."/>
            <person name="Martin F."/>
            <person name="Grigoriev I.V."/>
            <person name="Stenlid J."/>
        </authorList>
    </citation>
    <scope>NUCLEOTIDE SEQUENCE [LARGE SCALE GENOMIC DNA]</scope>
    <source>
        <strain evidence="9 10">TC 32-1</strain>
    </source>
</reference>
<dbReference type="InterPro" id="IPR018170">
    <property type="entry name" value="Aldo/ket_reductase_CS"/>
</dbReference>
<evidence type="ECO:0000256" key="1">
    <source>
        <dbReference type="ARBA" id="ARBA00007905"/>
    </source>
</evidence>
<dbReference type="PANTHER" id="PTHR43827">
    <property type="entry name" value="2,5-DIKETO-D-GLUCONIC ACID REDUCTASE"/>
    <property type="match status" value="1"/>
</dbReference>
<gene>
    <name evidence="9" type="ORF">HETIRDRAFT_468090</name>
</gene>
<dbReference type="STRING" id="747525.W4KN10"/>
<keyword evidence="7" id="KW-1133">Transmembrane helix</keyword>
<dbReference type="Gene3D" id="3.20.20.100">
    <property type="entry name" value="NADP-dependent oxidoreductase domain"/>
    <property type="match status" value="1"/>
</dbReference>
<dbReference type="InterPro" id="IPR023210">
    <property type="entry name" value="NADP_OxRdtase_dom"/>
</dbReference>
<feature type="active site" description="Proton donor" evidence="4">
    <location>
        <position position="52"/>
    </location>
</feature>
<protein>
    <recommendedName>
        <fullName evidence="8">NADP-dependent oxidoreductase domain-containing protein</fullName>
    </recommendedName>
</protein>
<dbReference type="FunCoup" id="W4KN10">
    <property type="interactions" value="198"/>
</dbReference>
<dbReference type="eggNOG" id="KOG1577">
    <property type="taxonomic scope" value="Eukaryota"/>
</dbReference>
<dbReference type="CDD" id="cd19120">
    <property type="entry name" value="AKR_AKR3C2-3"/>
    <property type="match status" value="1"/>
</dbReference>
<dbReference type="KEGG" id="hir:HETIRDRAFT_468090"/>
<dbReference type="InterPro" id="IPR044494">
    <property type="entry name" value="AKR3C2/3"/>
</dbReference>